<dbReference type="CDD" id="cd04077">
    <property type="entry name" value="Peptidases_S8_PCSK9_ProteinaseK_like"/>
    <property type="match status" value="1"/>
</dbReference>
<dbReference type="PROSITE" id="PS00137">
    <property type="entry name" value="SUBTILASE_HIS"/>
    <property type="match status" value="1"/>
</dbReference>
<feature type="active site" description="Charge relay system" evidence="5">
    <location>
        <position position="347"/>
    </location>
</feature>
<evidence type="ECO:0000256" key="2">
    <source>
        <dbReference type="ARBA" id="ARBA00022670"/>
    </source>
</evidence>
<dbReference type="GO" id="GO:0006508">
    <property type="term" value="P:proteolysis"/>
    <property type="evidence" value="ECO:0007669"/>
    <property type="project" value="UniProtKB-KW"/>
</dbReference>
<dbReference type="SUPFAM" id="SSF52743">
    <property type="entry name" value="Subtilisin-like"/>
    <property type="match status" value="1"/>
</dbReference>
<dbReference type="PROSITE" id="PS51892">
    <property type="entry name" value="SUBTILASE"/>
    <property type="match status" value="1"/>
</dbReference>
<reference evidence="9" key="1">
    <citation type="submission" date="2022-06" db="EMBL/GenBank/DDBJ databases">
        <title>Complete genome sequences of two strains of the flax pathogen Septoria linicola.</title>
        <authorList>
            <person name="Lapalu N."/>
            <person name="Simon A."/>
            <person name="Demenou B."/>
            <person name="Paumier D."/>
            <person name="Guillot M.-P."/>
            <person name="Gout L."/>
            <person name="Valade R."/>
        </authorList>
    </citation>
    <scope>NUCLEOTIDE SEQUENCE</scope>
    <source>
        <strain evidence="9">SE15195</strain>
    </source>
</reference>
<dbReference type="PRINTS" id="PR00723">
    <property type="entry name" value="SUBTILISIN"/>
</dbReference>
<dbReference type="InterPro" id="IPR034193">
    <property type="entry name" value="PCSK9_ProteinaseK-like"/>
</dbReference>
<keyword evidence="3 5" id="KW-0378">Hydrolase</keyword>
<proteinExistence type="inferred from homology"/>
<dbReference type="PANTHER" id="PTHR43806:SF58">
    <property type="entry name" value="ALKALINE PROTEASE 1-RELATED"/>
    <property type="match status" value="1"/>
</dbReference>
<keyword evidence="4 5" id="KW-0720">Serine protease</keyword>
<comment type="similarity">
    <text evidence="1 5 6">Belongs to the peptidase S8 family.</text>
</comment>
<name>A0A9Q9AMV4_9PEZI</name>
<dbReference type="EMBL" id="CP099419">
    <property type="protein sequence ID" value="USW48861.1"/>
    <property type="molecule type" value="Genomic_DNA"/>
</dbReference>
<dbReference type="Gene3D" id="3.40.50.200">
    <property type="entry name" value="Peptidase S8/S53 domain"/>
    <property type="match status" value="1"/>
</dbReference>
<evidence type="ECO:0000256" key="1">
    <source>
        <dbReference type="ARBA" id="ARBA00011073"/>
    </source>
</evidence>
<dbReference type="Pfam" id="PF00082">
    <property type="entry name" value="Peptidase_S8"/>
    <property type="match status" value="1"/>
</dbReference>
<keyword evidence="2 5" id="KW-0645">Protease</keyword>
<dbReference type="InterPro" id="IPR050131">
    <property type="entry name" value="Peptidase_S8_subtilisin-like"/>
</dbReference>
<dbReference type="PROSITE" id="PS00136">
    <property type="entry name" value="SUBTILASE_ASP"/>
    <property type="match status" value="1"/>
</dbReference>
<evidence type="ECO:0000313" key="10">
    <source>
        <dbReference type="Proteomes" id="UP001056384"/>
    </source>
</evidence>
<feature type="active site" description="Charge relay system" evidence="5">
    <location>
        <position position="190"/>
    </location>
</feature>
<dbReference type="PROSITE" id="PS00138">
    <property type="entry name" value="SUBTILASE_SER"/>
    <property type="match status" value="1"/>
</dbReference>
<accession>A0A9Q9AMV4</accession>
<dbReference type="InterPro" id="IPR036852">
    <property type="entry name" value="Peptidase_S8/S53_dom_sf"/>
</dbReference>
<sequence length="403" mass="41632">MPSLKTLFLTLPAAVLAIPHISRRQTAQTIPGKWIARIEDNEVLSTVLSTVLDTTGVQSIGNYSVGNVKGFNFEGDDAVLDILQEMGAIKSVEPDTRMYANVPLHVRQFGGNGTTNGTLATQQGATWGLNRISHKESGGSSYVYDRSAGEGTFIYIIDTGINSKHTEFTSRVTLGASFIEDSEGEDDQGHGSHCAGTAAGTVYGVAKKANLIAVKVLGADGSGSNSGVLQGIDWAVQHATENGHLDRAVLSMSLGGTYSKTTNDAIVEATNAGAFITVAAGNEGEDASNSSPASAPSACTVGATNLQDTRADFSNFGKALDIFAPGEDITSAWIGSSSAKNTISGTSMATPHIAGLAAYLIALEGSKSPAALCQRIQELAQKDVVEDVGSGSPNLLAYNGNGA</sequence>
<feature type="active site" description="Charge relay system" evidence="5">
    <location>
        <position position="158"/>
    </location>
</feature>
<evidence type="ECO:0000256" key="7">
    <source>
        <dbReference type="SAM" id="SignalP"/>
    </source>
</evidence>
<feature type="domain" description="Peptidase S8/S53" evidence="8">
    <location>
        <begin position="149"/>
        <end position="380"/>
    </location>
</feature>
<dbReference type="InterPro" id="IPR000209">
    <property type="entry name" value="Peptidase_S8/S53_dom"/>
</dbReference>
<evidence type="ECO:0000256" key="5">
    <source>
        <dbReference type="PROSITE-ProRule" id="PRU01240"/>
    </source>
</evidence>
<dbReference type="GO" id="GO:0005576">
    <property type="term" value="C:extracellular region"/>
    <property type="evidence" value="ECO:0007669"/>
    <property type="project" value="UniProtKB-ARBA"/>
</dbReference>
<evidence type="ECO:0000259" key="8">
    <source>
        <dbReference type="Pfam" id="PF00082"/>
    </source>
</evidence>
<dbReference type="Proteomes" id="UP001056384">
    <property type="component" value="Chromosome 2"/>
</dbReference>
<dbReference type="GO" id="GO:0004252">
    <property type="term" value="F:serine-type endopeptidase activity"/>
    <property type="evidence" value="ECO:0007669"/>
    <property type="project" value="UniProtKB-UniRule"/>
</dbReference>
<feature type="chain" id="PRO_5040225760" evidence="7">
    <location>
        <begin position="18"/>
        <end position="403"/>
    </location>
</feature>
<feature type="signal peptide" evidence="7">
    <location>
        <begin position="1"/>
        <end position="17"/>
    </location>
</feature>
<keyword evidence="10" id="KW-1185">Reference proteome</keyword>
<dbReference type="InterPro" id="IPR015500">
    <property type="entry name" value="Peptidase_S8_subtilisin-rel"/>
</dbReference>
<evidence type="ECO:0000256" key="3">
    <source>
        <dbReference type="ARBA" id="ARBA00022801"/>
    </source>
</evidence>
<organism evidence="9 10">
    <name type="scientific">Septoria linicola</name>
    <dbReference type="NCBI Taxonomy" id="215465"/>
    <lineage>
        <taxon>Eukaryota</taxon>
        <taxon>Fungi</taxon>
        <taxon>Dikarya</taxon>
        <taxon>Ascomycota</taxon>
        <taxon>Pezizomycotina</taxon>
        <taxon>Dothideomycetes</taxon>
        <taxon>Dothideomycetidae</taxon>
        <taxon>Mycosphaerellales</taxon>
        <taxon>Mycosphaerellaceae</taxon>
        <taxon>Septoria</taxon>
    </lineage>
</organism>
<dbReference type="FunFam" id="3.40.50.200:FF:000014">
    <property type="entry name" value="Proteinase K"/>
    <property type="match status" value="1"/>
</dbReference>
<dbReference type="AlphaFoldDB" id="A0A9Q9AMV4"/>
<dbReference type="InterPro" id="IPR022398">
    <property type="entry name" value="Peptidase_S8_His-AS"/>
</dbReference>
<evidence type="ECO:0000256" key="4">
    <source>
        <dbReference type="ARBA" id="ARBA00022825"/>
    </source>
</evidence>
<dbReference type="InterPro" id="IPR023828">
    <property type="entry name" value="Peptidase_S8_Ser-AS"/>
</dbReference>
<dbReference type="InterPro" id="IPR023827">
    <property type="entry name" value="Peptidase_S8_Asp-AS"/>
</dbReference>
<gene>
    <name evidence="9" type="ORF">Slin15195_G021800</name>
</gene>
<dbReference type="PANTHER" id="PTHR43806">
    <property type="entry name" value="PEPTIDASE S8"/>
    <property type="match status" value="1"/>
</dbReference>
<evidence type="ECO:0000313" key="9">
    <source>
        <dbReference type="EMBL" id="USW48861.1"/>
    </source>
</evidence>
<keyword evidence="7" id="KW-0732">Signal</keyword>
<evidence type="ECO:0000256" key="6">
    <source>
        <dbReference type="RuleBase" id="RU003355"/>
    </source>
</evidence>
<protein>
    <submittedName>
        <fullName evidence="9">Peptidase S8/S53 domain, peptidase S8, subtilisin, His-active</fullName>
    </submittedName>
</protein>